<evidence type="ECO:0000259" key="1">
    <source>
        <dbReference type="Pfam" id="PF04993"/>
    </source>
</evidence>
<proteinExistence type="predicted"/>
<evidence type="ECO:0000313" key="4">
    <source>
        <dbReference type="Proteomes" id="UP000302163"/>
    </source>
</evidence>
<dbReference type="Proteomes" id="UP000302163">
    <property type="component" value="Chromosome"/>
</dbReference>
<dbReference type="RefSeq" id="WP_138096715.1">
    <property type="nucleotide sequence ID" value="NZ_CP040428.1"/>
</dbReference>
<evidence type="ECO:0000313" key="3">
    <source>
        <dbReference type="EMBL" id="QCT20786.1"/>
    </source>
</evidence>
<dbReference type="InterPro" id="IPR007076">
    <property type="entry name" value="TfoX_N"/>
</dbReference>
<dbReference type="InterPro" id="IPR026256">
    <property type="entry name" value="TfoX-like_gammaprotbact"/>
</dbReference>
<reference evidence="3 4" key="1">
    <citation type="submission" date="2019-05" db="EMBL/GenBank/DDBJ databases">
        <title>Complete genome sequence of Izhakiella calystegiae KSNA2, an endophyte isolated from beach morning glory (Calystegia soldanella).</title>
        <authorList>
            <person name="Jiang L."/>
            <person name="Jeong J.C."/>
            <person name="Kim C.Y."/>
            <person name="Kim D.H."/>
            <person name="Kim S.W."/>
            <person name="Lee j."/>
        </authorList>
    </citation>
    <scope>NUCLEOTIDE SEQUENCE [LARGE SCALE GENOMIC DNA]</scope>
    <source>
        <strain evidence="3 4">KSNA2</strain>
    </source>
</reference>
<organism evidence="3 4">
    <name type="scientific">Jejubacter calystegiae</name>
    <dbReference type="NCBI Taxonomy" id="2579935"/>
    <lineage>
        <taxon>Bacteria</taxon>
        <taxon>Pseudomonadati</taxon>
        <taxon>Pseudomonadota</taxon>
        <taxon>Gammaproteobacteria</taxon>
        <taxon>Enterobacterales</taxon>
        <taxon>Enterobacteriaceae</taxon>
        <taxon>Jejubacter</taxon>
    </lineage>
</organism>
<dbReference type="Gene3D" id="1.10.150.20">
    <property type="entry name" value="5' to 3' exonuclease, C-terminal subdomain"/>
    <property type="match status" value="1"/>
</dbReference>
<dbReference type="EMBL" id="CP040428">
    <property type="protein sequence ID" value="QCT20786.1"/>
    <property type="molecule type" value="Genomic_DNA"/>
</dbReference>
<dbReference type="AlphaFoldDB" id="A0A4P8YLA2"/>
<dbReference type="KEGG" id="izh:FEM41_14590"/>
<dbReference type="PIRSF" id="PIRSF028788">
    <property type="entry name" value="TfoX_Sxy"/>
    <property type="match status" value="1"/>
</dbReference>
<accession>A0A4P8YLA2</accession>
<dbReference type="Pfam" id="PF04993">
    <property type="entry name" value="TfoX_N"/>
    <property type="match status" value="1"/>
</dbReference>
<keyword evidence="4" id="KW-1185">Reference proteome</keyword>
<gene>
    <name evidence="3" type="ORF">FEM41_14590</name>
</gene>
<dbReference type="GO" id="GO:0030420">
    <property type="term" value="P:establishment of competence for transformation"/>
    <property type="evidence" value="ECO:0007669"/>
    <property type="project" value="InterPro"/>
</dbReference>
<evidence type="ECO:0000259" key="2">
    <source>
        <dbReference type="Pfam" id="PF04994"/>
    </source>
</evidence>
<protein>
    <submittedName>
        <fullName evidence="3">TfoX/Sxy family DNA transformation protein</fullName>
    </submittedName>
</protein>
<dbReference type="PANTHER" id="PTHR36121:SF1">
    <property type="entry name" value="PROTEIN SXY"/>
    <property type="match status" value="1"/>
</dbReference>
<dbReference type="PANTHER" id="PTHR36121">
    <property type="entry name" value="PROTEIN SXY"/>
    <property type="match status" value="1"/>
</dbReference>
<feature type="domain" description="TfoX N-terminal" evidence="1">
    <location>
        <begin position="14"/>
        <end position="104"/>
    </location>
</feature>
<dbReference type="InterPro" id="IPR007077">
    <property type="entry name" value="TfoX_C"/>
</dbReference>
<dbReference type="Pfam" id="PF04994">
    <property type="entry name" value="TfoX_C"/>
    <property type="match status" value="1"/>
</dbReference>
<sequence>MKDLCYSQIDRTREILSPLGDIQHRALFGGYSLYIGDTVFAMVAKGNLYLRACEQNEPYFIRERLPTLLFSRRGRQISLKYYLVGEALWREPAQLLALSWQALDGARKEKRQRRQVTRLKDLPNLTSGLESMLWVVGIQNIEALQMMGAKASWLELRRINKGIGVKVLLALAGAICGLHEAALPSQMRQELQEWGSEQISYDAFYSGN</sequence>
<dbReference type="OrthoDB" id="4225809at2"/>
<dbReference type="InterPro" id="IPR047525">
    <property type="entry name" value="TfoX-like"/>
</dbReference>
<feature type="domain" description="TfoX C-terminal" evidence="2">
    <location>
        <begin position="117"/>
        <end position="194"/>
    </location>
</feature>
<dbReference type="Gene3D" id="3.30.1460.30">
    <property type="entry name" value="YgaC/TfoX-N like chaperone"/>
    <property type="match status" value="1"/>
</dbReference>
<dbReference type="SUPFAM" id="SSF159894">
    <property type="entry name" value="YgaC/TfoX-N like"/>
    <property type="match status" value="1"/>
</dbReference>
<name>A0A4P8YLA2_9ENTR</name>